<keyword evidence="3 6" id="KW-0812">Transmembrane</keyword>
<keyword evidence="5 6" id="KW-0472">Membrane</keyword>
<evidence type="ECO:0000313" key="9">
    <source>
        <dbReference type="Proteomes" id="UP001205185"/>
    </source>
</evidence>
<evidence type="ECO:0000259" key="7">
    <source>
        <dbReference type="PROSITE" id="PS50928"/>
    </source>
</evidence>
<organism evidence="8 9">
    <name type="scientific">Actinokineospora diospyrosa</name>
    <dbReference type="NCBI Taxonomy" id="103728"/>
    <lineage>
        <taxon>Bacteria</taxon>
        <taxon>Bacillati</taxon>
        <taxon>Actinomycetota</taxon>
        <taxon>Actinomycetes</taxon>
        <taxon>Pseudonocardiales</taxon>
        <taxon>Pseudonocardiaceae</taxon>
        <taxon>Actinokineospora</taxon>
    </lineage>
</organism>
<evidence type="ECO:0000313" key="8">
    <source>
        <dbReference type="EMBL" id="MCP2268604.1"/>
    </source>
</evidence>
<dbReference type="Gene3D" id="1.10.3720.10">
    <property type="entry name" value="MetI-like"/>
    <property type="match status" value="1"/>
</dbReference>
<evidence type="ECO:0000256" key="1">
    <source>
        <dbReference type="ARBA" id="ARBA00004141"/>
    </source>
</evidence>
<evidence type="ECO:0000256" key="6">
    <source>
        <dbReference type="RuleBase" id="RU363032"/>
    </source>
</evidence>
<dbReference type="PANTHER" id="PTHR30177">
    <property type="entry name" value="GLYCINE BETAINE/L-PROLINE TRANSPORT SYSTEM PERMEASE PROTEIN PROW"/>
    <property type="match status" value="1"/>
</dbReference>
<keyword evidence="9" id="KW-1185">Reference proteome</keyword>
<feature type="transmembrane region" description="Helical" evidence="6">
    <location>
        <begin position="36"/>
        <end position="55"/>
    </location>
</feature>
<evidence type="ECO:0000256" key="2">
    <source>
        <dbReference type="ARBA" id="ARBA00022448"/>
    </source>
</evidence>
<comment type="caution">
    <text evidence="8">The sequence shown here is derived from an EMBL/GenBank/DDBJ whole genome shotgun (WGS) entry which is preliminary data.</text>
</comment>
<evidence type="ECO:0000256" key="4">
    <source>
        <dbReference type="ARBA" id="ARBA00022989"/>
    </source>
</evidence>
<dbReference type="Pfam" id="PF00528">
    <property type="entry name" value="BPD_transp_1"/>
    <property type="match status" value="1"/>
</dbReference>
<feature type="domain" description="ABC transmembrane type-1" evidence="7">
    <location>
        <begin position="30"/>
        <end position="211"/>
    </location>
</feature>
<evidence type="ECO:0000256" key="5">
    <source>
        <dbReference type="ARBA" id="ARBA00023136"/>
    </source>
</evidence>
<feature type="transmembrane region" description="Helical" evidence="6">
    <location>
        <begin position="99"/>
        <end position="117"/>
    </location>
</feature>
<dbReference type="PROSITE" id="PS50928">
    <property type="entry name" value="ABC_TM1"/>
    <property type="match status" value="1"/>
</dbReference>
<accession>A0ABT1I7J0</accession>
<dbReference type="InterPro" id="IPR051204">
    <property type="entry name" value="ABC_transp_perm/SBD"/>
</dbReference>
<dbReference type="Proteomes" id="UP001205185">
    <property type="component" value="Unassembled WGS sequence"/>
</dbReference>
<feature type="transmembrane region" description="Helical" evidence="6">
    <location>
        <begin position="75"/>
        <end position="93"/>
    </location>
</feature>
<feature type="transmembrane region" description="Helical" evidence="6">
    <location>
        <begin position="161"/>
        <end position="182"/>
    </location>
</feature>
<protein>
    <submittedName>
        <fullName evidence="8">Osmoprotectant transport system permease protein</fullName>
    </submittedName>
</protein>
<evidence type="ECO:0000256" key="3">
    <source>
        <dbReference type="ARBA" id="ARBA00022692"/>
    </source>
</evidence>
<dbReference type="EMBL" id="JAMTCO010000003">
    <property type="protein sequence ID" value="MCP2268604.1"/>
    <property type="molecule type" value="Genomic_DNA"/>
</dbReference>
<feature type="transmembrane region" description="Helical" evidence="6">
    <location>
        <begin position="194"/>
        <end position="218"/>
    </location>
</feature>
<dbReference type="RefSeq" id="WP_253885524.1">
    <property type="nucleotide sequence ID" value="NZ_BAAAVB010000001.1"/>
</dbReference>
<sequence>MSIFDQISAWLSDPDHWKTTLGIAGIPQRLAEHVQYTVLAVVIAAVIAIPLGAYIGHTGRGGTLVVGIVNSFRALPELGLLILLVLVMGLALALEAVTIALVLLAIPVLLAGTYAGVRNVDRAAVDAARGMGMSEWQVLVKVELPNALPLIFGALRSATLQVIATATIAAVVSLGGFGRYVIDGNSQREFDQMAAGAVLIAALAIVAELLLAGVQWLVVSPGLRKNSRGRARVR</sequence>
<dbReference type="SUPFAM" id="SSF161098">
    <property type="entry name" value="MetI-like"/>
    <property type="match status" value="1"/>
</dbReference>
<dbReference type="PANTHER" id="PTHR30177:SF33">
    <property type="entry name" value="POSSIBLE OSMOPROTECTANT (GLYCINE BETAINE_CARNITINE_CHOLINE_L-PROLINE) TRANSPORT INTEGRAL MEMBRANE PROTEIN ABC TRANSPORTER PROZ"/>
    <property type="match status" value="1"/>
</dbReference>
<name>A0ABT1I7J0_9PSEU</name>
<comment type="subcellular location">
    <subcellularLocation>
        <location evidence="6">Cell membrane</location>
        <topology evidence="6">Multi-pass membrane protein</topology>
    </subcellularLocation>
    <subcellularLocation>
        <location evidence="1">Membrane</location>
        <topology evidence="1">Multi-pass membrane protein</topology>
    </subcellularLocation>
</comment>
<reference evidence="8 9" key="1">
    <citation type="submission" date="2022-06" db="EMBL/GenBank/DDBJ databases">
        <title>Genomic Encyclopedia of Archaeal and Bacterial Type Strains, Phase II (KMG-II): from individual species to whole genera.</title>
        <authorList>
            <person name="Goeker M."/>
        </authorList>
    </citation>
    <scope>NUCLEOTIDE SEQUENCE [LARGE SCALE GENOMIC DNA]</scope>
    <source>
        <strain evidence="8 9">DSM 44255</strain>
    </source>
</reference>
<keyword evidence="4 6" id="KW-1133">Transmembrane helix</keyword>
<dbReference type="InterPro" id="IPR035906">
    <property type="entry name" value="MetI-like_sf"/>
</dbReference>
<comment type="similarity">
    <text evidence="6">Belongs to the binding-protein-dependent transport system permease family.</text>
</comment>
<dbReference type="CDD" id="cd06261">
    <property type="entry name" value="TM_PBP2"/>
    <property type="match status" value="1"/>
</dbReference>
<proteinExistence type="inferred from homology"/>
<dbReference type="InterPro" id="IPR000515">
    <property type="entry name" value="MetI-like"/>
</dbReference>
<keyword evidence="2 6" id="KW-0813">Transport</keyword>
<gene>
    <name evidence="8" type="ORF">LV75_001091</name>
</gene>